<reference evidence="3" key="1">
    <citation type="submission" date="2016-10" db="EMBL/GenBank/DDBJ databases">
        <title>Comparative genomics uncovers the prolific and rare metabolic potential of the cyanobacterial genus Moorea.</title>
        <authorList>
            <person name="Leao T."/>
            <person name="Castelao G."/>
            <person name="Korobeynikov A."/>
            <person name="Monroe E.A."/>
            <person name="Podell S."/>
            <person name="Glukhov E."/>
            <person name="Allen E."/>
            <person name="Gerwick W.H."/>
            <person name="Gerwick L."/>
        </authorList>
    </citation>
    <scope>NUCLEOTIDE SEQUENCE [LARGE SCALE GENOMIC DNA]</scope>
    <source>
        <strain evidence="3">JHB</strain>
    </source>
</reference>
<dbReference type="EMBL" id="CP017708">
    <property type="protein sequence ID" value="AOY82989.1"/>
    <property type="molecule type" value="Genomic_DNA"/>
</dbReference>
<organism evidence="2 3">
    <name type="scientific">Moorena producens (strain JHB)</name>
    <dbReference type="NCBI Taxonomy" id="1454205"/>
    <lineage>
        <taxon>Bacteria</taxon>
        <taxon>Bacillati</taxon>
        <taxon>Cyanobacteriota</taxon>
        <taxon>Cyanophyceae</taxon>
        <taxon>Coleofasciculales</taxon>
        <taxon>Coleofasciculaceae</taxon>
        <taxon>Moorena</taxon>
    </lineage>
</organism>
<protein>
    <submittedName>
        <fullName evidence="2">Uncharacterized protein</fullName>
    </submittedName>
</protein>
<feature type="region of interest" description="Disordered" evidence="1">
    <location>
        <begin position="14"/>
        <end position="35"/>
    </location>
</feature>
<dbReference type="Proteomes" id="UP000176944">
    <property type="component" value="Chromosome"/>
</dbReference>
<name>A0A1D9G5R2_MOOP1</name>
<gene>
    <name evidence="2" type="ORF">BJP36_26820</name>
</gene>
<evidence type="ECO:0000313" key="2">
    <source>
        <dbReference type="EMBL" id="AOY82989.1"/>
    </source>
</evidence>
<evidence type="ECO:0000256" key="1">
    <source>
        <dbReference type="SAM" id="MobiDB-lite"/>
    </source>
</evidence>
<proteinExistence type="predicted"/>
<accession>A0A1D9G5R2</accession>
<sequence length="95" mass="10804">MTKFRIYSWVLNKKGTGNRESGTGNRESGIGNRESETDKISKFCVGCVRGGIALIFRLFASVEIAHPVTHHRLKQLLGDAPCYSEYDLIFLWFHK</sequence>
<evidence type="ECO:0000313" key="3">
    <source>
        <dbReference type="Proteomes" id="UP000176944"/>
    </source>
</evidence>
<dbReference type="AlphaFoldDB" id="A0A1D9G5R2"/>